<evidence type="ECO:0000313" key="2">
    <source>
        <dbReference type="Proteomes" id="UP000595662"/>
    </source>
</evidence>
<reference evidence="1 2" key="1">
    <citation type="submission" date="2020-08" db="EMBL/GenBank/DDBJ databases">
        <title>The completed genome sequence of the pathogenic ascomycete fungus Penicillium digitatum.</title>
        <authorList>
            <person name="Wang M."/>
        </authorList>
    </citation>
    <scope>NUCLEOTIDE SEQUENCE [LARGE SCALE GENOMIC DNA]</scope>
    <source>
        <strain evidence="1 2">PdW03</strain>
    </source>
</reference>
<dbReference type="RefSeq" id="XP_065956849.1">
    <property type="nucleotide sequence ID" value="XM_066101766.1"/>
</dbReference>
<dbReference type="GeneID" id="90953002"/>
<name>A0A7T6XMT9_PENDI</name>
<sequence length="107" mass="11943">MKRSSINIHAQLLEFLPQHQTAREKSHDHPIFHNSFYIRYYLLASRETCVNDSLKRSSTDAGVESIPPAVSLNSMAATIAASSSKHNKWARRLRGTHALIVSPMVSG</sequence>
<dbReference type="EMBL" id="CP060776">
    <property type="protein sequence ID" value="QQK43888.1"/>
    <property type="molecule type" value="Genomic_DNA"/>
</dbReference>
<gene>
    <name evidence="1" type="ORF">Pdw03_7789</name>
</gene>
<dbReference type="AlphaFoldDB" id="A0A7T6XMT9"/>
<dbReference type="Proteomes" id="UP000595662">
    <property type="component" value="Chromosome 3"/>
</dbReference>
<accession>A0A7T6XMT9</accession>
<proteinExistence type="predicted"/>
<evidence type="ECO:0000313" key="1">
    <source>
        <dbReference type="EMBL" id="QQK43888.1"/>
    </source>
</evidence>
<protein>
    <submittedName>
        <fullName evidence="1">Uncharacterized protein</fullName>
    </submittedName>
</protein>
<organism evidence="1 2">
    <name type="scientific">Penicillium digitatum</name>
    <name type="common">Green mold</name>
    <dbReference type="NCBI Taxonomy" id="36651"/>
    <lineage>
        <taxon>Eukaryota</taxon>
        <taxon>Fungi</taxon>
        <taxon>Dikarya</taxon>
        <taxon>Ascomycota</taxon>
        <taxon>Pezizomycotina</taxon>
        <taxon>Eurotiomycetes</taxon>
        <taxon>Eurotiomycetidae</taxon>
        <taxon>Eurotiales</taxon>
        <taxon>Aspergillaceae</taxon>
        <taxon>Penicillium</taxon>
    </lineage>
</organism>